<accession>A0A6C2UQX6</accession>
<dbReference type="Pfam" id="PF04333">
    <property type="entry name" value="MlaA"/>
    <property type="match status" value="1"/>
</dbReference>
<evidence type="ECO:0000256" key="1">
    <source>
        <dbReference type="ARBA" id="ARBA00010634"/>
    </source>
</evidence>
<evidence type="ECO:0000313" key="4">
    <source>
        <dbReference type="EMBL" id="VGO22628.1"/>
    </source>
</evidence>
<dbReference type="GO" id="GO:0120010">
    <property type="term" value="P:intermembrane phospholipid transfer"/>
    <property type="evidence" value="ECO:0007669"/>
    <property type="project" value="TreeGrafter"/>
</dbReference>
<dbReference type="GO" id="GO:0016020">
    <property type="term" value="C:membrane"/>
    <property type="evidence" value="ECO:0007669"/>
    <property type="project" value="InterPro"/>
</dbReference>
<keyword evidence="2 3" id="KW-0732">Signal</keyword>
<feature type="chain" id="PRO_5025538446" evidence="3">
    <location>
        <begin position="29"/>
        <end position="262"/>
    </location>
</feature>
<evidence type="ECO:0000256" key="3">
    <source>
        <dbReference type="SAM" id="SignalP"/>
    </source>
</evidence>
<dbReference type="PRINTS" id="PR01805">
    <property type="entry name" value="VACJLIPOPROT"/>
</dbReference>
<evidence type="ECO:0000313" key="5">
    <source>
        <dbReference type="Proteomes" id="UP000346198"/>
    </source>
</evidence>
<reference evidence="4 5" key="1">
    <citation type="submission" date="2019-04" db="EMBL/GenBank/DDBJ databases">
        <authorList>
            <person name="Van Vliet M D."/>
        </authorList>
    </citation>
    <scope>NUCLEOTIDE SEQUENCE [LARGE SCALE GENOMIC DNA]</scope>
    <source>
        <strain evidence="4 5">F21</strain>
    </source>
</reference>
<organism evidence="4 5">
    <name type="scientific">Pontiella sulfatireligans</name>
    <dbReference type="NCBI Taxonomy" id="2750658"/>
    <lineage>
        <taxon>Bacteria</taxon>
        <taxon>Pseudomonadati</taxon>
        <taxon>Kiritimatiellota</taxon>
        <taxon>Kiritimatiellia</taxon>
        <taxon>Kiritimatiellales</taxon>
        <taxon>Pontiellaceae</taxon>
        <taxon>Pontiella</taxon>
    </lineage>
</organism>
<dbReference type="InterPro" id="IPR007428">
    <property type="entry name" value="MlaA"/>
</dbReference>
<keyword evidence="4" id="KW-0449">Lipoprotein</keyword>
<comment type="similarity">
    <text evidence="1">Belongs to the MlaA family.</text>
</comment>
<gene>
    <name evidence="4" type="primary">mlaA</name>
    <name evidence="4" type="ORF">SCARR_04713</name>
</gene>
<dbReference type="RefSeq" id="WP_222846419.1">
    <property type="nucleotide sequence ID" value="NZ_CAAHFH010000002.1"/>
</dbReference>
<name>A0A6C2UQX6_9BACT</name>
<evidence type="ECO:0000256" key="2">
    <source>
        <dbReference type="ARBA" id="ARBA00022729"/>
    </source>
</evidence>
<dbReference type="Proteomes" id="UP000346198">
    <property type="component" value="Unassembled WGS sequence"/>
</dbReference>
<dbReference type="PANTHER" id="PTHR30035:SF3">
    <property type="entry name" value="INTERMEMBRANE PHOSPHOLIPID TRANSPORT SYSTEM LIPOPROTEIN MLAA"/>
    <property type="match status" value="1"/>
</dbReference>
<feature type="signal peptide" evidence="3">
    <location>
        <begin position="1"/>
        <end position="28"/>
    </location>
</feature>
<keyword evidence="5" id="KW-1185">Reference proteome</keyword>
<sequence>MKTKLELTMFGKLMPVMALLIVAGPAFAKKQEAPEVPAKRPVSEYVKADVEYKIDVYDPWEGFNRRMYRFNYGFDKYFFLPVVKTYEFILPKPVEKGVSNFFGNLGEVNTCANCLLQAKGGKAGKTAGRFVINSTVGILGLFDVATKMGIHGQDEDFGQTLGVWGVGNGPYLVLPVLGPSCVRDTGGIVVDGVGHSLLVNGLIGTLGMTDNEERNLSLGLSALRAVDKRHQIGFRYYETGSPFEYEMVRMLITEKRIIQVEN</sequence>
<dbReference type="EMBL" id="CAAHFH010000002">
    <property type="protein sequence ID" value="VGO22628.1"/>
    <property type="molecule type" value="Genomic_DNA"/>
</dbReference>
<dbReference type="PANTHER" id="PTHR30035">
    <property type="entry name" value="LIPOPROTEIN VACJ-RELATED"/>
    <property type="match status" value="1"/>
</dbReference>
<proteinExistence type="inferred from homology"/>
<protein>
    <submittedName>
        <fullName evidence="4">Putative phospholipid-binding lipoprotein MlaA</fullName>
    </submittedName>
</protein>
<dbReference type="AlphaFoldDB" id="A0A6C2UQX6"/>